<name>A0A1H3R168_9ACTN</name>
<evidence type="ECO:0000313" key="4">
    <source>
        <dbReference type="Proteomes" id="UP000199632"/>
    </source>
</evidence>
<dbReference type="EMBL" id="FNQB01000002">
    <property type="protein sequence ID" value="SDZ19243.1"/>
    <property type="molecule type" value="Genomic_DNA"/>
</dbReference>
<keyword evidence="1" id="KW-0723">Serine/threonine-protein kinase</keyword>
<organism evidence="3 4">
    <name type="scientific">Asanoa ishikariensis</name>
    <dbReference type="NCBI Taxonomy" id="137265"/>
    <lineage>
        <taxon>Bacteria</taxon>
        <taxon>Bacillati</taxon>
        <taxon>Actinomycetota</taxon>
        <taxon>Actinomycetes</taxon>
        <taxon>Micromonosporales</taxon>
        <taxon>Micromonosporaceae</taxon>
        <taxon>Asanoa</taxon>
    </lineage>
</organism>
<dbReference type="PANTHER" id="PTHR35526">
    <property type="entry name" value="ANTI-SIGMA-F FACTOR RSBW-RELATED"/>
    <property type="match status" value="1"/>
</dbReference>
<dbReference type="InterPro" id="IPR003594">
    <property type="entry name" value="HATPase_dom"/>
</dbReference>
<sequence>MVTKARDSRGRARTDVPDMHNGAIMPTDVHFLVADDDPYAVVQLQGVLDERSAQALRGALLSVVADRTPAVIEVTGLRIDDPTVLSTFGEVARETADWPAGQPVISVPAAVADPWRGVGFRLADGDRRAAAFSTETLLRGSLEPMPGAARRARELVTEACARWELPAVAGPACIVVTELVNNVVAHAHTPMTVLVGRGADGDTLHLSVRDWSHTLPVYGGPVPTTAYGGRGLLLIEAVALRWGVSDLPDGKLVWSVVAPDYED</sequence>
<reference evidence="4" key="1">
    <citation type="submission" date="2016-10" db="EMBL/GenBank/DDBJ databases">
        <authorList>
            <person name="Varghese N."/>
            <person name="Submissions S."/>
        </authorList>
    </citation>
    <scope>NUCLEOTIDE SEQUENCE [LARGE SCALE GENOMIC DNA]</scope>
    <source>
        <strain evidence="4">DSM 44718</strain>
    </source>
</reference>
<dbReference type="AlphaFoldDB" id="A0A1H3R168"/>
<proteinExistence type="predicted"/>
<feature type="domain" description="Histidine kinase/HSP90-like ATPase" evidence="2">
    <location>
        <begin position="146"/>
        <end position="240"/>
    </location>
</feature>
<dbReference type="PANTHER" id="PTHR35526:SF3">
    <property type="entry name" value="ANTI-SIGMA-F FACTOR RSBW"/>
    <property type="match status" value="1"/>
</dbReference>
<evidence type="ECO:0000313" key="3">
    <source>
        <dbReference type="EMBL" id="SDZ19243.1"/>
    </source>
</evidence>
<protein>
    <submittedName>
        <fullName evidence="3">Histidine kinase-like ATPase domain-containing protein</fullName>
    </submittedName>
</protein>
<dbReference type="GO" id="GO:0004674">
    <property type="term" value="F:protein serine/threonine kinase activity"/>
    <property type="evidence" value="ECO:0007669"/>
    <property type="project" value="UniProtKB-KW"/>
</dbReference>
<dbReference type="CDD" id="cd16936">
    <property type="entry name" value="HATPase_RsbW-like"/>
    <property type="match status" value="1"/>
</dbReference>
<keyword evidence="4" id="KW-1185">Reference proteome</keyword>
<gene>
    <name evidence="3" type="ORF">SAMN05421684_3364</name>
</gene>
<dbReference type="STRING" id="137265.SAMN05421684_3364"/>
<dbReference type="Proteomes" id="UP000199632">
    <property type="component" value="Unassembled WGS sequence"/>
</dbReference>
<dbReference type="SUPFAM" id="SSF52091">
    <property type="entry name" value="SpoIIaa-like"/>
    <property type="match status" value="1"/>
</dbReference>
<dbReference type="SUPFAM" id="SSF55874">
    <property type="entry name" value="ATPase domain of HSP90 chaperone/DNA topoisomerase II/histidine kinase"/>
    <property type="match status" value="1"/>
</dbReference>
<dbReference type="InterPro" id="IPR036513">
    <property type="entry name" value="STAS_dom_sf"/>
</dbReference>
<accession>A0A1H3R168</accession>
<dbReference type="Pfam" id="PF13581">
    <property type="entry name" value="HATPase_c_2"/>
    <property type="match status" value="1"/>
</dbReference>
<keyword evidence="3" id="KW-0808">Transferase</keyword>
<dbReference type="InterPro" id="IPR036890">
    <property type="entry name" value="HATPase_C_sf"/>
</dbReference>
<dbReference type="InterPro" id="IPR050267">
    <property type="entry name" value="Anti-sigma-factor_SerPK"/>
</dbReference>
<keyword evidence="3" id="KW-0418">Kinase</keyword>
<dbReference type="Gene3D" id="3.30.565.10">
    <property type="entry name" value="Histidine kinase-like ATPase, C-terminal domain"/>
    <property type="match status" value="1"/>
</dbReference>
<evidence type="ECO:0000259" key="2">
    <source>
        <dbReference type="Pfam" id="PF13581"/>
    </source>
</evidence>
<evidence type="ECO:0000256" key="1">
    <source>
        <dbReference type="ARBA" id="ARBA00022527"/>
    </source>
</evidence>